<feature type="compositionally biased region" description="Low complexity" evidence="1">
    <location>
        <begin position="286"/>
        <end position="295"/>
    </location>
</feature>
<dbReference type="OrthoDB" id="344242at2759"/>
<organism evidence="3">
    <name type="scientific">Cryptosporidium hominis</name>
    <dbReference type="NCBI Taxonomy" id="237895"/>
    <lineage>
        <taxon>Eukaryota</taxon>
        <taxon>Sar</taxon>
        <taxon>Alveolata</taxon>
        <taxon>Apicomplexa</taxon>
        <taxon>Conoidasida</taxon>
        <taxon>Coccidia</taxon>
        <taxon>Eucoccidiorida</taxon>
        <taxon>Eimeriorina</taxon>
        <taxon>Cryptosporidiidae</taxon>
        <taxon>Cryptosporidium</taxon>
    </lineage>
</organism>
<dbReference type="AlphaFoldDB" id="A0A0S4TLB3"/>
<feature type="compositionally biased region" description="Low complexity" evidence="1">
    <location>
        <begin position="234"/>
        <end position="267"/>
    </location>
</feature>
<dbReference type="EMBL" id="LN877954">
    <property type="protein sequence ID" value="CUV08048.1"/>
    <property type="molecule type" value="Genomic_DNA"/>
</dbReference>
<keyword evidence="2" id="KW-0732">Signal</keyword>
<sequence length="310" mass="34911">MNSIISLLVLSAVVLANISIYPTLNTDTQSLNYYVFSYAQINSAVGSTSGSGQLPPNERKRKLSSDERDSSSSGHRPSRRLRLEDSETSCFNTLDFLKFSLEDISAFHKPEHLTEAQLMELVLTEFEKGGISREDVSSEQILAVVSSQAKICYKKWKTVKQSLKSLEASLTDLEEKQRNSPGTDEDEARAFSDAYSDIVSRQELLIELEASLASVYNNYLLIKEKHTKVRRSARIASSRQHSSSYSSFSPQTPSTSSSLQSEFSQSQTRLPSAHTTSRYHSRTHQSGRGVTSTRGRSTRMRHRRRRRTLQ</sequence>
<accession>A0A0S4TLB3</accession>
<dbReference type="Proteomes" id="UP000199752">
    <property type="component" value="Chromosome 8"/>
</dbReference>
<gene>
    <name evidence="3" type="ORF">CHUDEA8_4960</name>
</gene>
<proteinExistence type="predicted"/>
<evidence type="ECO:0000313" key="3">
    <source>
        <dbReference type="EMBL" id="CUV08048.1"/>
    </source>
</evidence>
<evidence type="ECO:0000256" key="1">
    <source>
        <dbReference type="SAM" id="MobiDB-lite"/>
    </source>
</evidence>
<feature type="signal peptide" evidence="2">
    <location>
        <begin position="1"/>
        <end position="16"/>
    </location>
</feature>
<name>A0A0S4TLB3_CRYHO</name>
<dbReference type="VEuPathDB" id="CryptoDB:Chro.80568"/>
<dbReference type="VEuPathDB" id="CryptoDB:CHUDEA8_4960"/>
<evidence type="ECO:0000256" key="2">
    <source>
        <dbReference type="SAM" id="SignalP"/>
    </source>
</evidence>
<reference evidence="3" key="1">
    <citation type="submission" date="2015-08" db="EMBL/GenBank/DDBJ databases">
        <authorList>
            <person name="Babu N.S."/>
            <person name="Beckwith C.J."/>
            <person name="Beseler K.G."/>
            <person name="Brison A."/>
            <person name="Carone J.V."/>
            <person name="Caskin T.P."/>
            <person name="Diamond M."/>
            <person name="Durham M.E."/>
            <person name="Foxe J.M."/>
            <person name="Go M."/>
            <person name="Henderson B.A."/>
            <person name="Jones I.B."/>
            <person name="McGettigan J.A."/>
            <person name="Micheletti S.J."/>
            <person name="Nasrallah M.E."/>
            <person name="Ortiz D."/>
            <person name="Piller C.R."/>
            <person name="Privatt S.R."/>
            <person name="Schneider S.L."/>
            <person name="Sharp S."/>
            <person name="Smith T.C."/>
            <person name="Stanton J.D."/>
            <person name="Ullery H.E."/>
            <person name="Wilson R.J."/>
            <person name="Serrano M.G."/>
            <person name="Buck G."/>
            <person name="Lee V."/>
            <person name="Wang Y."/>
            <person name="Carvalho R."/>
            <person name="Voegtly L."/>
            <person name="Shi R."/>
            <person name="Duckworth R."/>
            <person name="Johnson A."/>
            <person name="Loviza R."/>
            <person name="Walstead R."/>
            <person name="Shah Z."/>
            <person name="Kiflezghi M."/>
            <person name="Wade K."/>
            <person name="Ball S.L."/>
            <person name="Bradley K.W."/>
            <person name="Asai D.J."/>
            <person name="Bowman C.A."/>
            <person name="Russell D.A."/>
            <person name="Pope W.H."/>
            <person name="Jacobs-Sera D."/>
            <person name="Hendrix R.W."/>
            <person name="Hatfull G.F."/>
        </authorList>
    </citation>
    <scope>NUCLEOTIDE SEQUENCE [LARGE SCALE GENOMIC DNA]</scope>
</reference>
<protein>
    <submittedName>
        <fullName evidence="3">Uncharacterized protein</fullName>
    </submittedName>
</protein>
<feature type="compositionally biased region" description="Basic residues" evidence="1">
    <location>
        <begin position="296"/>
        <end position="310"/>
    </location>
</feature>
<feature type="region of interest" description="Disordered" evidence="1">
    <location>
        <begin position="46"/>
        <end position="81"/>
    </location>
</feature>
<feature type="chain" id="PRO_5006627940" evidence="2">
    <location>
        <begin position="17"/>
        <end position="310"/>
    </location>
</feature>
<feature type="region of interest" description="Disordered" evidence="1">
    <location>
        <begin position="230"/>
        <end position="310"/>
    </location>
</feature>
<dbReference type="VEuPathDB" id="CryptoDB:GY17_00000946"/>
<dbReference type="VEuPathDB" id="CryptoDB:ChTU502y2012_400fg0235"/>